<evidence type="ECO:0000313" key="13">
    <source>
        <dbReference type="EMBL" id="GFN78276.1"/>
    </source>
</evidence>
<proteinExistence type="inferred from homology"/>
<feature type="transmembrane region" description="Helical" evidence="12">
    <location>
        <begin position="128"/>
        <end position="149"/>
    </location>
</feature>
<feature type="transmembrane region" description="Helical" evidence="12">
    <location>
        <begin position="86"/>
        <end position="108"/>
    </location>
</feature>
<evidence type="ECO:0000313" key="14">
    <source>
        <dbReference type="Proteomes" id="UP000735302"/>
    </source>
</evidence>
<accession>A0AAV3Y831</accession>
<evidence type="ECO:0000256" key="9">
    <source>
        <dbReference type="ARBA" id="ARBA00023136"/>
    </source>
</evidence>
<comment type="subcellular location">
    <subcellularLocation>
        <location evidence="1">Cell membrane</location>
        <topology evidence="1">Multi-pass membrane protein</topology>
    </subcellularLocation>
</comment>
<feature type="transmembrane region" description="Helical" evidence="12">
    <location>
        <begin position="537"/>
        <end position="563"/>
    </location>
</feature>
<feature type="transmembrane region" description="Helical" evidence="12">
    <location>
        <begin position="417"/>
        <end position="435"/>
    </location>
</feature>
<dbReference type="NCBIfam" id="TIGR00813">
    <property type="entry name" value="sss"/>
    <property type="match status" value="1"/>
</dbReference>
<dbReference type="PANTHER" id="PTHR42985">
    <property type="entry name" value="SODIUM-COUPLED MONOCARBOXYLATE TRANSPORTER"/>
    <property type="match status" value="1"/>
</dbReference>
<dbReference type="PROSITE" id="PS50283">
    <property type="entry name" value="NA_SOLUT_SYMP_3"/>
    <property type="match status" value="1"/>
</dbReference>
<feature type="transmembrane region" description="Helical" evidence="12">
    <location>
        <begin position="385"/>
        <end position="405"/>
    </location>
</feature>
<keyword evidence="6 12" id="KW-1133">Transmembrane helix</keyword>
<dbReference type="AlphaFoldDB" id="A0AAV3Y831"/>
<dbReference type="GO" id="GO:0005886">
    <property type="term" value="C:plasma membrane"/>
    <property type="evidence" value="ECO:0007669"/>
    <property type="project" value="UniProtKB-SubCell"/>
</dbReference>
<evidence type="ECO:0000256" key="4">
    <source>
        <dbReference type="ARBA" id="ARBA00022475"/>
    </source>
</evidence>
<dbReference type="InterPro" id="IPR001734">
    <property type="entry name" value="Na/solute_symporter"/>
</dbReference>
<dbReference type="PANTHER" id="PTHR42985:SF40">
    <property type="entry name" value="LD47995P-RELATED"/>
    <property type="match status" value="1"/>
</dbReference>
<dbReference type="EMBL" id="BLXT01000588">
    <property type="protein sequence ID" value="GFN78276.1"/>
    <property type="molecule type" value="Genomic_DNA"/>
</dbReference>
<keyword evidence="9 12" id="KW-0472">Membrane</keyword>
<evidence type="ECO:0000256" key="3">
    <source>
        <dbReference type="ARBA" id="ARBA00022448"/>
    </source>
</evidence>
<evidence type="ECO:0000256" key="5">
    <source>
        <dbReference type="ARBA" id="ARBA00022692"/>
    </source>
</evidence>
<protein>
    <submittedName>
        <fullName evidence="13">Sodium-coupled monocarboxylate transporter 1</fullName>
    </submittedName>
</protein>
<reference evidence="13 14" key="1">
    <citation type="journal article" date="2021" name="Elife">
        <title>Chloroplast acquisition without the gene transfer in kleptoplastic sea slugs, Plakobranchus ocellatus.</title>
        <authorList>
            <person name="Maeda T."/>
            <person name="Takahashi S."/>
            <person name="Yoshida T."/>
            <person name="Shimamura S."/>
            <person name="Takaki Y."/>
            <person name="Nagai Y."/>
            <person name="Toyoda A."/>
            <person name="Suzuki Y."/>
            <person name="Arimoto A."/>
            <person name="Ishii H."/>
            <person name="Satoh N."/>
            <person name="Nishiyama T."/>
            <person name="Hasebe M."/>
            <person name="Maruyama T."/>
            <person name="Minagawa J."/>
            <person name="Obokata J."/>
            <person name="Shigenobu S."/>
        </authorList>
    </citation>
    <scope>NUCLEOTIDE SEQUENCE [LARGE SCALE GENOMIC DNA]</scope>
</reference>
<keyword evidence="5 12" id="KW-0812">Transmembrane</keyword>
<feature type="transmembrane region" description="Helical" evidence="12">
    <location>
        <begin position="187"/>
        <end position="206"/>
    </location>
</feature>
<feature type="transmembrane region" description="Helical" evidence="12">
    <location>
        <begin position="243"/>
        <end position="259"/>
    </location>
</feature>
<dbReference type="InterPro" id="IPR038377">
    <property type="entry name" value="Na/Glc_symporter_sf"/>
</dbReference>
<organism evidence="13 14">
    <name type="scientific">Plakobranchus ocellatus</name>
    <dbReference type="NCBI Taxonomy" id="259542"/>
    <lineage>
        <taxon>Eukaryota</taxon>
        <taxon>Metazoa</taxon>
        <taxon>Spiralia</taxon>
        <taxon>Lophotrochozoa</taxon>
        <taxon>Mollusca</taxon>
        <taxon>Gastropoda</taxon>
        <taxon>Heterobranchia</taxon>
        <taxon>Euthyneura</taxon>
        <taxon>Panpulmonata</taxon>
        <taxon>Sacoglossa</taxon>
        <taxon>Placobranchoidea</taxon>
        <taxon>Plakobranchidae</taxon>
        <taxon>Plakobranchus</taxon>
    </lineage>
</organism>
<dbReference type="Pfam" id="PF00474">
    <property type="entry name" value="SSF"/>
    <property type="match status" value="1"/>
</dbReference>
<feature type="transmembrane region" description="Helical" evidence="12">
    <location>
        <begin position="279"/>
        <end position="304"/>
    </location>
</feature>
<comment type="caution">
    <text evidence="13">The sequence shown here is derived from an EMBL/GenBank/DDBJ whole genome shotgun (WGS) entry which is preliminary data.</text>
</comment>
<keyword evidence="3" id="KW-0813">Transport</keyword>
<gene>
    <name evidence="13" type="ORF">PoB_000478200</name>
</gene>
<dbReference type="InterPro" id="IPR051163">
    <property type="entry name" value="Sodium:Solute_Symporter_SSF"/>
</dbReference>
<evidence type="ECO:0000256" key="8">
    <source>
        <dbReference type="ARBA" id="ARBA00023065"/>
    </source>
</evidence>
<evidence type="ECO:0000256" key="6">
    <source>
        <dbReference type="ARBA" id="ARBA00022989"/>
    </source>
</evidence>
<evidence type="ECO:0000256" key="1">
    <source>
        <dbReference type="ARBA" id="ARBA00004651"/>
    </source>
</evidence>
<keyword evidence="8" id="KW-0406">Ion transport</keyword>
<evidence type="ECO:0000256" key="10">
    <source>
        <dbReference type="ARBA" id="ARBA00023201"/>
    </source>
</evidence>
<evidence type="ECO:0000256" key="7">
    <source>
        <dbReference type="ARBA" id="ARBA00023053"/>
    </source>
</evidence>
<feature type="transmembrane region" description="Helical" evidence="12">
    <location>
        <begin position="342"/>
        <end position="364"/>
    </location>
</feature>
<keyword evidence="7" id="KW-0915">Sodium</keyword>
<keyword evidence="14" id="KW-1185">Reference proteome</keyword>
<feature type="transmembrane region" description="Helical" evidence="12">
    <location>
        <begin position="442"/>
        <end position="461"/>
    </location>
</feature>
<evidence type="ECO:0000256" key="11">
    <source>
        <dbReference type="RuleBase" id="RU362091"/>
    </source>
</evidence>
<feature type="transmembrane region" description="Helical" evidence="12">
    <location>
        <begin position="12"/>
        <end position="33"/>
    </location>
</feature>
<feature type="transmembrane region" description="Helical" evidence="12">
    <location>
        <begin position="161"/>
        <end position="180"/>
    </location>
</feature>
<feature type="transmembrane region" description="Helical" evidence="12">
    <location>
        <begin position="54"/>
        <end position="74"/>
    </location>
</feature>
<name>A0AAV3Y831_9GAST</name>
<evidence type="ECO:0000256" key="12">
    <source>
        <dbReference type="SAM" id="Phobius"/>
    </source>
</evidence>
<dbReference type="GO" id="GO:0006814">
    <property type="term" value="P:sodium ion transport"/>
    <property type="evidence" value="ECO:0007669"/>
    <property type="project" value="UniProtKB-KW"/>
</dbReference>
<evidence type="ECO:0000256" key="2">
    <source>
        <dbReference type="ARBA" id="ARBA00006434"/>
    </source>
</evidence>
<dbReference type="Proteomes" id="UP000735302">
    <property type="component" value="Unassembled WGS sequence"/>
</dbReference>
<keyword evidence="10" id="KW-0739">Sodium transport</keyword>
<keyword evidence="4" id="KW-1003">Cell membrane</keyword>
<dbReference type="GO" id="GO:0015293">
    <property type="term" value="F:symporter activity"/>
    <property type="evidence" value="ECO:0007669"/>
    <property type="project" value="TreeGrafter"/>
</dbReference>
<dbReference type="Gene3D" id="1.20.1730.10">
    <property type="entry name" value="Sodium/glucose cotransporter"/>
    <property type="match status" value="1"/>
</dbReference>
<sequence>MPSPIGPVYFGAADYVLLGIMLVGSMAIGLYFASFGTGQQSKLEYLLGGRRLTALPVCLSLFATFQSAISLLGIPTEVYSYGTMYVYTTVGTILSYVLALFTTIPLMYPLRLTSVYEYLALRYQSRTVQLFGAIVGVVCSLTYMTIALLSPALALETAVGIPLWLSIVVVGTVGTVYTTLGGIKSVIWTDVFQTGIIYAGIITVLVKGTMDSGGAQEVWNVNKETGRIYFGDTRTDLRVRHTVWNQSIGVIFYWLAVHFSQSSIQRVVSTKAIDEAYKVYIFTIPLVLIFGLVLIITGLVQLAYFHAIGCDPLAAGFVDNKNQLMPYFVLHTLRFLPGLSGLYISTIFSGALSTLSSGINSIAANIVEDFLYKFLHRRTDSGVTTFTKIVVCFLGIIIIVLAYLAKGFQGPVTQVGYTAIAASNGPLLGLFILSGMFPQANYIGALVGFSTAIVTCFWQAIGSQKSGHHTETLPLGPTDRCPTTNLSSSPPTALNAFTANRTEELEYFATPFSKNTTSTEDFLGVEYRAFSFYDISYIWAPLIGVLVTVVIGLISSLIANLFLSKKLRPQAKFIFPFCRKFWYSDSDVLSTEVKLVDMK</sequence>
<comment type="similarity">
    <text evidence="2 11">Belongs to the sodium:solute symporter (SSF) (TC 2.A.21) family.</text>
</comment>